<feature type="region of interest" description="Disordered" evidence="8">
    <location>
        <begin position="219"/>
        <end position="243"/>
    </location>
</feature>
<feature type="transmembrane region" description="Helical" evidence="9">
    <location>
        <begin position="561"/>
        <end position="578"/>
    </location>
</feature>
<evidence type="ECO:0000256" key="7">
    <source>
        <dbReference type="ARBA" id="ARBA00023136"/>
    </source>
</evidence>
<dbReference type="GO" id="GO:0015095">
    <property type="term" value="F:magnesium ion transmembrane transporter activity"/>
    <property type="evidence" value="ECO:0007669"/>
    <property type="project" value="TreeGrafter"/>
</dbReference>
<dbReference type="PANTHER" id="PTHR46494:SF1">
    <property type="entry name" value="CORA FAMILY METAL ION TRANSPORTER (EUROFUNG)"/>
    <property type="match status" value="1"/>
</dbReference>
<keyword evidence="4" id="KW-1003">Cell membrane</keyword>
<dbReference type="GO" id="GO:0005886">
    <property type="term" value="C:plasma membrane"/>
    <property type="evidence" value="ECO:0007669"/>
    <property type="project" value="UniProtKB-SubCell"/>
</dbReference>
<feature type="region of interest" description="Disordered" evidence="8">
    <location>
        <begin position="1"/>
        <end position="79"/>
    </location>
</feature>
<dbReference type="InterPro" id="IPR002523">
    <property type="entry name" value="MgTranspt_CorA/ZnTranspt_ZntB"/>
</dbReference>
<evidence type="ECO:0000256" key="1">
    <source>
        <dbReference type="ARBA" id="ARBA00004651"/>
    </source>
</evidence>
<name>A0A3D8T8A9_9HELO</name>
<dbReference type="InterPro" id="IPR045863">
    <property type="entry name" value="CorA_TM1_TM2"/>
</dbReference>
<dbReference type="Proteomes" id="UP000256328">
    <property type="component" value="Unassembled WGS sequence"/>
</dbReference>
<sequence>MADPKGPASAMSSPTNVVHFPPTFPDNEHSLHDGHNGHGSHELRQSRSNPSTTHSAKSFKSEPNISGIPDAPILRRRKTRNSTFKTVDVAAFRPNWAPGQEPGLDPSKVNGGREHTPTLHEQCQITVVDFSEDDMVMRDLDNATLIEFLDEKKEDWIKCRWINVNGLSWDVIQALGNYKGLHKLAIEDLVNTNNRTKADWYTDHTYIVLTLQKLVHLHPENEDSDSDSDSNAGKSHRSRSSKKGRFTALMNKLIPSSDDGNNDKELGMRGSGYVVGHTDGVPDAPVQKLRTLQRYHGGPNQERMAFMERHSALTAKNLAVSAEQVSIFLAAGKTSMSFYSPVPDNKLDNTVISFFESSADDIEMPILHRLSIADTILRQSCDASMITQAIIDAIIDLALPVATAYQDVIGELELDVLTEPSIKHTTSLYIVTSEITAMRNFVSPIVNLINALRDHKNGGRTAAPPSEIRKAKSGVKISDIAEMYLGDVEDHCVLITESLDQMRRSADGMIDLIFNTISAYQNESMKQLTVVTIIFLPLSFLTGYFGMNFKIFWAIEHSDMFFWEIALPVAFFVIIFLLRNSLTRTVIRSVQRRGINKSRQGRLKKEKEEKNLKMRRT</sequence>
<evidence type="ECO:0000313" key="11">
    <source>
        <dbReference type="Proteomes" id="UP000256328"/>
    </source>
</evidence>
<keyword evidence="11" id="KW-1185">Reference proteome</keyword>
<comment type="similarity">
    <text evidence="2">Belongs to the CorA metal ion transporter (MIT) (TC 1.A.35) family.</text>
</comment>
<gene>
    <name evidence="10" type="ORF">BP5796_00517</name>
</gene>
<feature type="compositionally biased region" description="Basic and acidic residues" evidence="8">
    <location>
        <begin position="603"/>
        <end position="617"/>
    </location>
</feature>
<dbReference type="OrthoDB" id="165352at2759"/>
<dbReference type="GO" id="GO:0000287">
    <property type="term" value="F:magnesium ion binding"/>
    <property type="evidence" value="ECO:0007669"/>
    <property type="project" value="TreeGrafter"/>
</dbReference>
<keyword evidence="5 9" id="KW-0812">Transmembrane</keyword>
<dbReference type="InterPro" id="IPR045861">
    <property type="entry name" value="CorA_cytoplasmic_dom"/>
</dbReference>
<dbReference type="SUPFAM" id="SSF144083">
    <property type="entry name" value="Magnesium transport protein CorA, transmembrane region"/>
    <property type="match status" value="1"/>
</dbReference>
<dbReference type="Gene3D" id="1.20.58.340">
    <property type="entry name" value="Magnesium transport protein CorA, transmembrane region"/>
    <property type="match status" value="2"/>
</dbReference>
<evidence type="ECO:0000256" key="3">
    <source>
        <dbReference type="ARBA" id="ARBA00022448"/>
    </source>
</evidence>
<accession>A0A3D8T8A9</accession>
<keyword evidence="7 9" id="KW-0472">Membrane</keyword>
<keyword evidence="3" id="KW-0813">Transport</keyword>
<evidence type="ECO:0000256" key="5">
    <source>
        <dbReference type="ARBA" id="ARBA00022692"/>
    </source>
</evidence>
<evidence type="ECO:0000256" key="4">
    <source>
        <dbReference type="ARBA" id="ARBA00022475"/>
    </source>
</evidence>
<feature type="region of interest" description="Disordered" evidence="8">
    <location>
        <begin position="598"/>
        <end position="617"/>
    </location>
</feature>
<organism evidence="10 11">
    <name type="scientific">Coleophoma crateriformis</name>
    <dbReference type="NCBI Taxonomy" id="565419"/>
    <lineage>
        <taxon>Eukaryota</taxon>
        <taxon>Fungi</taxon>
        <taxon>Dikarya</taxon>
        <taxon>Ascomycota</taxon>
        <taxon>Pezizomycotina</taxon>
        <taxon>Leotiomycetes</taxon>
        <taxon>Helotiales</taxon>
        <taxon>Dermateaceae</taxon>
        <taxon>Coleophoma</taxon>
    </lineage>
</organism>
<keyword evidence="6 9" id="KW-1133">Transmembrane helix</keyword>
<dbReference type="AlphaFoldDB" id="A0A3D8T8A9"/>
<protein>
    <submittedName>
        <fullName evidence="10">Uncharacterized protein</fullName>
    </submittedName>
</protein>
<evidence type="ECO:0000256" key="2">
    <source>
        <dbReference type="ARBA" id="ARBA00009765"/>
    </source>
</evidence>
<reference evidence="10 11" key="1">
    <citation type="journal article" date="2018" name="IMA Fungus">
        <title>IMA Genome-F 9: Draft genome sequence of Annulohypoxylon stygium, Aspergillus mulundensis, Berkeleyomyces basicola (syn. Thielaviopsis basicola), Ceratocystis smalleyi, two Cercospora beticola strains, Coleophoma cylindrospora, Fusarium fracticaudum, Phialophora cf. hyalina, and Morchella septimelata.</title>
        <authorList>
            <person name="Wingfield B.D."/>
            <person name="Bills G.F."/>
            <person name="Dong Y."/>
            <person name="Huang W."/>
            <person name="Nel W.J."/>
            <person name="Swalarsk-Parry B.S."/>
            <person name="Vaghefi N."/>
            <person name="Wilken P.M."/>
            <person name="An Z."/>
            <person name="de Beer Z.W."/>
            <person name="De Vos L."/>
            <person name="Chen L."/>
            <person name="Duong T.A."/>
            <person name="Gao Y."/>
            <person name="Hammerbacher A."/>
            <person name="Kikkert J.R."/>
            <person name="Li Y."/>
            <person name="Li H."/>
            <person name="Li K."/>
            <person name="Li Q."/>
            <person name="Liu X."/>
            <person name="Ma X."/>
            <person name="Naidoo K."/>
            <person name="Pethybridge S.J."/>
            <person name="Sun J."/>
            <person name="Steenkamp E.T."/>
            <person name="van der Nest M.A."/>
            <person name="van Wyk S."/>
            <person name="Wingfield M.J."/>
            <person name="Xiong C."/>
            <person name="Yue Q."/>
            <person name="Zhang X."/>
        </authorList>
    </citation>
    <scope>NUCLEOTIDE SEQUENCE [LARGE SCALE GENOMIC DNA]</scope>
    <source>
        <strain evidence="10 11">BP5796</strain>
    </source>
</reference>
<evidence type="ECO:0000256" key="6">
    <source>
        <dbReference type="ARBA" id="ARBA00022989"/>
    </source>
</evidence>
<evidence type="ECO:0000256" key="9">
    <source>
        <dbReference type="SAM" id="Phobius"/>
    </source>
</evidence>
<feature type="transmembrane region" description="Helical" evidence="9">
    <location>
        <begin position="528"/>
        <end position="555"/>
    </location>
</feature>
<dbReference type="GO" id="GO:0015087">
    <property type="term" value="F:cobalt ion transmembrane transporter activity"/>
    <property type="evidence" value="ECO:0007669"/>
    <property type="project" value="TreeGrafter"/>
</dbReference>
<dbReference type="Pfam" id="PF01544">
    <property type="entry name" value="CorA"/>
    <property type="match status" value="1"/>
</dbReference>
<dbReference type="Gene3D" id="3.30.460.20">
    <property type="entry name" value="CorA soluble domain-like"/>
    <property type="match status" value="1"/>
</dbReference>
<dbReference type="EMBL" id="PDLN01000001">
    <property type="protein sequence ID" value="RDW94754.1"/>
    <property type="molecule type" value="Genomic_DNA"/>
</dbReference>
<dbReference type="GO" id="GO:0050897">
    <property type="term" value="F:cobalt ion binding"/>
    <property type="evidence" value="ECO:0007669"/>
    <property type="project" value="TreeGrafter"/>
</dbReference>
<evidence type="ECO:0000256" key="8">
    <source>
        <dbReference type="SAM" id="MobiDB-lite"/>
    </source>
</evidence>
<proteinExistence type="inferred from homology"/>
<evidence type="ECO:0000313" key="10">
    <source>
        <dbReference type="EMBL" id="RDW94754.1"/>
    </source>
</evidence>
<feature type="compositionally biased region" description="Polar residues" evidence="8">
    <location>
        <begin position="46"/>
        <end position="64"/>
    </location>
</feature>
<comment type="subcellular location">
    <subcellularLocation>
        <location evidence="1">Cell membrane</location>
        <topology evidence="1">Multi-pass membrane protein</topology>
    </subcellularLocation>
</comment>
<dbReference type="PANTHER" id="PTHR46494">
    <property type="entry name" value="CORA FAMILY METAL ION TRANSPORTER (EUROFUNG)"/>
    <property type="match status" value="1"/>
</dbReference>
<feature type="compositionally biased region" description="Basic residues" evidence="8">
    <location>
        <begin position="234"/>
        <end position="243"/>
    </location>
</feature>
<feature type="compositionally biased region" description="Basic and acidic residues" evidence="8">
    <location>
        <begin position="26"/>
        <end position="45"/>
    </location>
</feature>
<comment type="caution">
    <text evidence="10">The sequence shown here is derived from an EMBL/GenBank/DDBJ whole genome shotgun (WGS) entry which is preliminary data.</text>
</comment>
<dbReference type="SUPFAM" id="SSF143865">
    <property type="entry name" value="CorA soluble domain-like"/>
    <property type="match status" value="1"/>
</dbReference>